<keyword evidence="4" id="KW-1185">Reference proteome</keyword>
<evidence type="ECO:0000313" key="3">
    <source>
        <dbReference type="EMBL" id="POZ34012.1"/>
    </source>
</evidence>
<evidence type="ECO:0000259" key="2">
    <source>
        <dbReference type="Pfam" id="PF11738"/>
    </source>
</evidence>
<dbReference type="InterPro" id="IPR021729">
    <property type="entry name" value="DUF3298"/>
</dbReference>
<sequence length="295" mass="32631">MDLSLLKAILFTPEFGIASLGVLMLISRNIIKAKVLSKLTQEHSYKVLDRIIFFIGIVAIIGALFWGVIRIYEIHESGKQKAQASNNTQTQEKLVSPVLIEKSVNKTIPDHTPGTDFKTADIHFNYIEVTGLKDPLIEKKINEYIKGIIGVDTLYDGTEDYYMEIVKSSIDDSLLSALAEGSMYAHGAAGATNIIASINISVKNGEVIQFKDLFRAGYIDTINSLAKSWFATQDYTSDFESVSDDQCFYISGNFLYLCFSEYEVAPGSEGIVNVPIKLDDIRGIVSKNGPLAYIL</sequence>
<protein>
    <submittedName>
        <fullName evidence="3">DUF3298 domain-containing protein</fullName>
    </submittedName>
</protein>
<feature type="transmembrane region" description="Helical" evidence="1">
    <location>
        <begin position="47"/>
        <end position="69"/>
    </location>
</feature>
<proteinExistence type="predicted"/>
<keyword evidence="1" id="KW-1133">Transmembrane helix</keyword>
<dbReference type="Pfam" id="PF11738">
    <property type="entry name" value="DUF3298"/>
    <property type="match status" value="1"/>
</dbReference>
<accession>A0ABX5A8M6</accession>
<name>A0ABX5A8M6_9ENTR</name>
<keyword evidence="1" id="KW-0812">Transmembrane</keyword>
<keyword evidence="1" id="KW-0472">Membrane</keyword>
<evidence type="ECO:0000256" key="1">
    <source>
        <dbReference type="SAM" id="Phobius"/>
    </source>
</evidence>
<evidence type="ECO:0000313" key="4">
    <source>
        <dbReference type="Proteomes" id="UP000237025"/>
    </source>
</evidence>
<dbReference type="Proteomes" id="UP000237025">
    <property type="component" value="Unassembled WGS sequence"/>
</dbReference>
<dbReference type="InterPro" id="IPR037126">
    <property type="entry name" value="PdaC/RsiV-like_sf"/>
</dbReference>
<feature type="transmembrane region" description="Helical" evidence="1">
    <location>
        <begin position="6"/>
        <end position="26"/>
    </location>
</feature>
<comment type="caution">
    <text evidence="3">The sequence shown here is derived from an EMBL/GenBank/DDBJ whole genome shotgun (WGS) entry which is preliminary data.</text>
</comment>
<organism evidence="3 4">
    <name type="scientific">Lelliottia aquatilis</name>
    <dbReference type="NCBI Taxonomy" id="2080838"/>
    <lineage>
        <taxon>Bacteria</taxon>
        <taxon>Pseudomonadati</taxon>
        <taxon>Pseudomonadota</taxon>
        <taxon>Gammaproteobacteria</taxon>
        <taxon>Enterobacterales</taxon>
        <taxon>Enterobacteriaceae</taxon>
        <taxon>Lelliottia</taxon>
    </lineage>
</organism>
<gene>
    <name evidence="3" type="ORF">C3712_02595</name>
</gene>
<dbReference type="EMBL" id="PQVW01000001">
    <property type="protein sequence ID" value="POZ34012.1"/>
    <property type="molecule type" value="Genomic_DNA"/>
</dbReference>
<reference evidence="3 4" key="1">
    <citation type="submission" date="2018-02" db="EMBL/GenBank/DDBJ databases">
        <title>Lelliotia aquatilis sp. nov., isolated from drinking water.</title>
        <authorList>
            <person name="Kaempfer P."/>
            <person name="Glaeser S."/>
            <person name="Exner M."/>
            <person name="Doijad S."/>
            <person name="Chakraborty T."/>
        </authorList>
    </citation>
    <scope>NUCLEOTIDE SEQUENCE [LARGE SCALE GENOMIC DNA]</scope>
    <source>
        <strain evidence="3 4">6331-17</strain>
    </source>
</reference>
<feature type="domain" description="DUF3298" evidence="2">
    <location>
        <begin position="211"/>
        <end position="278"/>
    </location>
</feature>
<dbReference type="Gene3D" id="3.90.640.20">
    <property type="entry name" value="Heat-shock cognate protein, ATPase"/>
    <property type="match status" value="1"/>
</dbReference>
<dbReference type="RefSeq" id="WP_095282286.1">
    <property type="nucleotide sequence ID" value="NZ_PQVT01000001.1"/>
</dbReference>